<organism evidence="3 4">
    <name type="scientific">Limnospira indica PCC 8005</name>
    <dbReference type="NCBI Taxonomy" id="376219"/>
    <lineage>
        <taxon>Bacteria</taxon>
        <taxon>Bacillati</taxon>
        <taxon>Cyanobacteriota</taxon>
        <taxon>Cyanophyceae</taxon>
        <taxon>Oscillatoriophycideae</taxon>
        <taxon>Oscillatoriales</taxon>
        <taxon>Sirenicapillariaceae</taxon>
        <taxon>Limnospira</taxon>
    </lineage>
</organism>
<protein>
    <submittedName>
        <fullName evidence="3">Universal stress protein, UspA-like</fullName>
    </submittedName>
</protein>
<dbReference type="CDD" id="cd00293">
    <property type="entry name" value="USP-like"/>
    <property type="match status" value="2"/>
</dbReference>
<feature type="domain" description="UspA" evidence="2">
    <location>
        <begin position="1"/>
        <end position="132"/>
    </location>
</feature>
<evidence type="ECO:0000259" key="2">
    <source>
        <dbReference type="Pfam" id="PF00582"/>
    </source>
</evidence>
<feature type="domain" description="UspA" evidence="2">
    <location>
        <begin position="141"/>
        <end position="280"/>
    </location>
</feature>
<dbReference type="PANTHER" id="PTHR46268:SF8">
    <property type="entry name" value="UNIVERSAL STRESS PROTEIN SLL1388"/>
    <property type="match status" value="1"/>
</dbReference>
<dbReference type="RefSeq" id="WP_008049534.1">
    <property type="nucleotide sequence ID" value="NZ_FO818640.1"/>
</dbReference>
<dbReference type="InterPro" id="IPR006016">
    <property type="entry name" value="UspA"/>
</dbReference>
<name>A0A9P1KF12_9CYAN</name>
<dbReference type="AlphaFoldDB" id="A0A9P1KF12"/>
<accession>A0A9P1KF12</accession>
<dbReference type="PANTHER" id="PTHR46268">
    <property type="entry name" value="STRESS RESPONSE PROTEIN NHAX"/>
    <property type="match status" value="1"/>
</dbReference>
<dbReference type="Proteomes" id="UP000032946">
    <property type="component" value="Chromosome"/>
</dbReference>
<keyword evidence="4" id="KW-1185">Reference proteome</keyword>
<dbReference type="Pfam" id="PF00582">
    <property type="entry name" value="Usp"/>
    <property type="match status" value="2"/>
</dbReference>
<evidence type="ECO:0000256" key="1">
    <source>
        <dbReference type="ARBA" id="ARBA00008791"/>
    </source>
</evidence>
<reference evidence="3 4" key="1">
    <citation type="submission" date="2014-02" db="EMBL/GenBank/DDBJ databases">
        <authorList>
            <person name="Genoscope - CEA"/>
        </authorList>
    </citation>
    <scope>NUCLEOTIDE SEQUENCE [LARGE SCALE GENOMIC DNA]</scope>
    <source>
        <strain evidence="3 4">PCC 8005</strain>
    </source>
</reference>
<dbReference type="InterPro" id="IPR014729">
    <property type="entry name" value="Rossmann-like_a/b/a_fold"/>
</dbReference>
<comment type="similarity">
    <text evidence="1">Belongs to the universal stress protein A family.</text>
</comment>
<evidence type="ECO:0000313" key="4">
    <source>
        <dbReference type="Proteomes" id="UP000032946"/>
    </source>
</evidence>
<dbReference type="InterPro" id="IPR006015">
    <property type="entry name" value="Universal_stress_UspA"/>
</dbReference>
<dbReference type="SUPFAM" id="SSF52402">
    <property type="entry name" value="Adenine nucleotide alpha hydrolases-like"/>
    <property type="match status" value="2"/>
</dbReference>
<evidence type="ECO:0000313" key="3">
    <source>
        <dbReference type="EMBL" id="CDM94166.1"/>
    </source>
</evidence>
<proteinExistence type="inferred from homology"/>
<sequence>MINKILVAVAGRGLCEEMLNMLMDLPSLQQASITLLHVVPSQVTAEGMSAKLEEGGKILAQAVQSVKVDPQRVNPRLKQGDPKDIVCQVADEENADLIIIGSRGLGRLQAILENSVSQYVFQLTSRPMLLVKDDTYVKKLRRVMVAYNSSPEAQECLKTAIDFVKDIQGGQLIIAHVNKDLSGKSAEDYTANAENDPVLAPAVAQAKQMGLSYRCVTGTGKPGPEICRIAEDINADLLLLGSPDRRPTVAKSFIDIDRLLGNSLSDYVRVYANCPVLLTRHAG</sequence>
<dbReference type="PRINTS" id="PR01438">
    <property type="entry name" value="UNVRSLSTRESS"/>
</dbReference>
<dbReference type="EMBL" id="FO818640">
    <property type="protein sequence ID" value="CDM94166.1"/>
    <property type="molecule type" value="Genomic_DNA"/>
</dbReference>
<dbReference type="Gene3D" id="3.40.50.620">
    <property type="entry name" value="HUPs"/>
    <property type="match status" value="2"/>
</dbReference>
<gene>
    <name evidence="3" type="ORF">ARTHRO_11840</name>
</gene>